<dbReference type="InterPro" id="IPR044946">
    <property type="entry name" value="Restrct_endonuc_typeI_TRD_sf"/>
</dbReference>
<evidence type="ECO:0000256" key="2">
    <source>
        <dbReference type="ARBA" id="ARBA00022747"/>
    </source>
</evidence>
<sequence>MSYPNKKLGDLFQISSGGTPSRKNIEYYENGTIPWVKTGDLHNKWLVAASENISEAGLSNSSAKLYSEGTVLLAMYGATIGACSILNIDAATNQACAAFTPTEEVEPEYLYYVFKANKQNFVRAGAGGAQPNISGKFLKSFEIPLPPLFIQKQIAAVLEKADKLRQQSQQMEQELNSLAQSVFLDMFGDPKSNPKRWQKKPLKNILEKLVGGKSLAAPEQHTDVSEYRVLKISAVTSGQYNPLESKALPADYIPPKEHFVQVNDLLISRANTTELVGATTMVFDTPENLLLPDKLWKFQWKESEPLSQIFMWKLLSSKAMRHRLSEISSGSGGSMKNISKSKLLELEVIFPDYEKQMEYENFYLRLRDQMLLNKEYISQAEGQFKSLMQRAFKGELDLKDVA</sequence>
<reference evidence="6 7" key="1">
    <citation type="submission" date="2016-11" db="EMBL/GenBank/DDBJ databases">
        <title>Networking in microbes: conjugative elements and plasmids in the genus Alteromonas.</title>
        <authorList>
            <person name="Lopez-Perez M."/>
            <person name="Ramon-Marco N."/>
            <person name="Rodriguez-Valera F."/>
        </authorList>
    </citation>
    <scope>NUCLEOTIDE SEQUENCE [LARGE SCALE GENOMIC DNA]</scope>
    <source>
        <strain evidence="6 7">CP48</strain>
    </source>
</reference>
<keyword evidence="3" id="KW-0238">DNA-binding</keyword>
<comment type="similarity">
    <text evidence="1">Belongs to the type-I restriction system S methylase family.</text>
</comment>
<dbReference type="PANTHER" id="PTHR30408">
    <property type="entry name" value="TYPE-1 RESTRICTION ENZYME ECOKI SPECIFICITY PROTEIN"/>
    <property type="match status" value="1"/>
</dbReference>
<evidence type="ECO:0000256" key="3">
    <source>
        <dbReference type="ARBA" id="ARBA00023125"/>
    </source>
</evidence>
<dbReference type="Gene3D" id="1.10.287.1120">
    <property type="entry name" value="Bipartite methylase S protein"/>
    <property type="match status" value="1"/>
</dbReference>
<evidence type="ECO:0000259" key="5">
    <source>
        <dbReference type="Pfam" id="PF01420"/>
    </source>
</evidence>
<dbReference type="EMBL" id="CP018024">
    <property type="protein sequence ID" value="APD91020.1"/>
    <property type="molecule type" value="Genomic_DNA"/>
</dbReference>
<keyword evidence="4" id="KW-0175">Coiled coil</keyword>
<evidence type="ECO:0000313" key="6">
    <source>
        <dbReference type="EMBL" id="APD91020.1"/>
    </source>
</evidence>
<dbReference type="AlphaFoldDB" id="A0AAC9NRW3"/>
<accession>A0AAC9NRW3</accession>
<dbReference type="CDD" id="cd17515">
    <property type="entry name" value="RMtype1_S_MjaORF132P_Sau1132ORF3780P-TRD1-CR1_like"/>
    <property type="match status" value="1"/>
</dbReference>
<gene>
    <name evidence="6" type="ORF">BM524_15125</name>
</gene>
<proteinExistence type="inferred from homology"/>
<dbReference type="InterPro" id="IPR000055">
    <property type="entry name" value="Restrct_endonuc_typeI_TRD"/>
</dbReference>
<feature type="domain" description="Type I restriction modification DNA specificity" evidence="5">
    <location>
        <begin position="194"/>
        <end position="358"/>
    </location>
</feature>
<dbReference type="InterPro" id="IPR052021">
    <property type="entry name" value="Type-I_RS_S_subunit"/>
</dbReference>
<organism evidence="6 7">
    <name type="scientific">Alteromonas mediterranea</name>
    <dbReference type="NCBI Taxonomy" id="314275"/>
    <lineage>
        <taxon>Bacteria</taxon>
        <taxon>Pseudomonadati</taxon>
        <taxon>Pseudomonadota</taxon>
        <taxon>Gammaproteobacteria</taxon>
        <taxon>Alteromonadales</taxon>
        <taxon>Alteromonadaceae</taxon>
        <taxon>Alteromonas/Salinimonas group</taxon>
        <taxon>Alteromonas</taxon>
    </lineage>
</organism>
<evidence type="ECO:0000313" key="7">
    <source>
        <dbReference type="Proteomes" id="UP000182101"/>
    </source>
</evidence>
<feature type="coiled-coil region" evidence="4">
    <location>
        <begin position="154"/>
        <end position="181"/>
    </location>
</feature>
<feature type="domain" description="Type I restriction modification DNA specificity" evidence="5">
    <location>
        <begin position="5"/>
        <end position="173"/>
    </location>
</feature>
<dbReference type="GO" id="GO:0009307">
    <property type="term" value="P:DNA restriction-modification system"/>
    <property type="evidence" value="ECO:0007669"/>
    <property type="project" value="UniProtKB-KW"/>
</dbReference>
<dbReference type="Pfam" id="PF01420">
    <property type="entry name" value="Methylase_S"/>
    <property type="match status" value="2"/>
</dbReference>
<dbReference type="REBASE" id="165963">
    <property type="entry name" value="S.AmeCP48ORF15130P"/>
</dbReference>
<protein>
    <recommendedName>
        <fullName evidence="5">Type I restriction modification DNA specificity domain-containing protein</fullName>
    </recommendedName>
</protein>
<keyword evidence="2" id="KW-0680">Restriction system</keyword>
<dbReference type="PANTHER" id="PTHR30408:SF12">
    <property type="entry name" value="TYPE I RESTRICTION ENZYME MJAVIII SPECIFICITY SUBUNIT"/>
    <property type="match status" value="1"/>
</dbReference>
<evidence type="ECO:0000256" key="4">
    <source>
        <dbReference type="SAM" id="Coils"/>
    </source>
</evidence>
<dbReference type="Gene3D" id="3.90.220.20">
    <property type="entry name" value="DNA methylase specificity domains"/>
    <property type="match status" value="2"/>
</dbReference>
<dbReference type="SUPFAM" id="SSF116734">
    <property type="entry name" value="DNA methylase specificity domain"/>
    <property type="match status" value="2"/>
</dbReference>
<dbReference type="Proteomes" id="UP000182101">
    <property type="component" value="Chromosome"/>
</dbReference>
<evidence type="ECO:0000256" key="1">
    <source>
        <dbReference type="ARBA" id="ARBA00010923"/>
    </source>
</evidence>
<name>A0AAC9NRW3_9ALTE</name>
<dbReference type="GO" id="GO:0003677">
    <property type="term" value="F:DNA binding"/>
    <property type="evidence" value="ECO:0007669"/>
    <property type="project" value="UniProtKB-KW"/>
</dbReference>
<dbReference type="RefSeq" id="WP_071959947.1">
    <property type="nucleotide sequence ID" value="NZ_CP018024.1"/>
</dbReference>